<sequence length="234" mass="23809">MIGDTNGALGGPNAGSQDIWLAKPSTSTEEVTPTPIIGTDGDDFLAGNRSNDTISGKQGNDTIIGFDGSDRMYGDLGNDFLDGSQKDDSLYGGKGNDTLLGGNGDDVLMGDRGSDILNGGDGNDILLGGKGDDLLTGGLGNDSLTGGAGNDKFLLSTNSGTDTITDFEVGKDLLVLGNGLAFSQLSITQENSSTLIRLSATGEILASLISFPAASSGDLTGPRTLLTQSPRIEI</sequence>
<name>A0ABU8YQQ0_9CYAN</name>
<reference evidence="4 5" key="1">
    <citation type="journal article" date="2020" name="Harmful Algae">
        <title>Molecular and morphological characterization of a novel dihydroanatoxin-a producing Microcoleus species (cyanobacteria) from the Russian River, California, USA.</title>
        <authorList>
            <person name="Conklin K.Y."/>
            <person name="Stancheva R."/>
            <person name="Otten T.G."/>
            <person name="Fadness R."/>
            <person name="Boyer G.L."/>
            <person name="Read B."/>
            <person name="Zhang X."/>
            <person name="Sheath R.G."/>
        </authorList>
    </citation>
    <scope>NUCLEOTIDE SEQUENCE [LARGE SCALE GENOMIC DNA]</scope>
    <source>
        <strain evidence="4 5">PTRS2</strain>
    </source>
</reference>
<feature type="compositionally biased region" description="Polar residues" evidence="3">
    <location>
        <begin position="48"/>
        <end position="60"/>
    </location>
</feature>
<proteinExistence type="predicted"/>
<evidence type="ECO:0000313" key="4">
    <source>
        <dbReference type="EMBL" id="MEK0186769.1"/>
    </source>
</evidence>
<evidence type="ECO:0000256" key="2">
    <source>
        <dbReference type="ARBA" id="ARBA00022525"/>
    </source>
</evidence>
<feature type="region of interest" description="Disordered" evidence="3">
    <location>
        <begin position="26"/>
        <end position="60"/>
    </location>
</feature>
<dbReference type="RefSeq" id="WP_340541678.1">
    <property type="nucleotide sequence ID" value="NZ_JBBLXS010000256.1"/>
</dbReference>
<dbReference type="PANTHER" id="PTHR38340">
    <property type="entry name" value="S-LAYER PROTEIN"/>
    <property type="match status" value="1"/>
</dbReference>
<dbReference type="InterPro" id="IPR011049">
    <property type="entry name" value="Serralysin-like_metalloprot_C"/>
</dbReference>
<protein>
    <recommendedName>
        <fullName evidence="6">Calcium-binding protein</fullName>
    </recommendedName>
</protein>
<dbReference type="InterPro" id="IPR018511">
    <property type="entry name" value="Hemolysin-typ_Ca-bd_CS"/>
</dbReference>
<dbReference type="PANTHER" id="PTHR38340:SF1">
    <property type="entry name" value="S-LAYER PROTEIN"/>
    <property type="match status" value="1"/>
</dbReference>
<dbReference type="InterPro" id="IPR001343">
    <property type="entry name" value="Hemolysn_Ca-bd"/>
</dbReference>
<evidence type="ECO:0000313" key="5">
    <source>
        <dbReference type="Proteomes" id="UP001384579"/>
    </source>
</evidence>
<feature type="compositionally biased region" description="Low complexity" evidence="3">
    <location>
        <begin position="26"/>
        <end position="35"/>
    </location>
</feature>
<organism evidence="4 5">
    <name type="scientific">Microcoleus anatoxicus PTRS2</name>
    <dbReference type="NCBI Taxonomy" id="2705321"/>
    <lineage>
        <taxon>Bacteria</taxon>
        <taxon>Bacillati</taxon>
        <taxon>Cyanobacteriota</taxon>
        <taxon>Cyanophyceae</taxon>
        <taxon>Oscillatoriophycideae</taxon>
        <taxon>Oscillatoriales</taxon>
        <taxon>Microcoleaceae</taxon>
        <taxon>Microcoleus</taxon>
        <taxon>Microcoleus anatoxicus</taxon>
    </lineage>
</organism>
<dbReference type="PROSITE" id="PS00330">
    <property type="entry name" value="HEMOLYSIN_CALCIUM"/>
    <property type="match status" value="3"/>
</dbReference>
<keyword evidence="2" id="KW-0964">Secreted</keyword>
<evidence type="ECO:0000256" key="3">
    <source>
        <dbReference type="SAM" id="MobiDB-lite"/>
    </source>
</evidence>
<dbReference type="Gene3D" id="2.150.10.10">
    <property type="entry name" value="Serralysin-like metalloprotease, C-terminal"/>
    <property type="match status" value="3"/>
</dbReference>
<evidence type="ECO:0000256" key="1">
    <source>
        <dbReference type="ARBA" id="ARBA00004613"/>
    </source>
</evidence>
<comment type="subcellular location">
    <subcellularLocation>
        <location evidence="1">Secreted</location>
    </subcellularLocation>
</comment>
<dbReference type="EMBL" id="JBBLXS010000256">
    <property type="protein sequence ID" value="MEK0186769.1"/>
    <property type="molecule type" value="Genomic_DNA"/>
</dbReference>
<keyword evidence="5" id="KW-1185">Reference proteome</keyword>
<dbReference type="InterPro" id="IPR050557">
    <property type="entry name" value="RTX_toxin/Mannuronan_C5-epim"/>
</dbReference>
<accession>A0ABU8YQQ0</accession>
<evidence type="ECO:0008006" key="6">
    <source>
        <dbReference type="Google" id="ProtNLM"/>
    </source>
</evidence>
<dbReference type="PRINTS" id="PR00313">
    <property type="entry name" value="CABNDNGRPT"/>
</dbReference>
<dbReference type="Proteomes" id="UP001384579">
    <property type="component" value="Unassembled WGS sequence"/>
</dbReference>
<gene>
    <name evidence="4" type="ORF">WMG39_18215</name>
</gene>
<dbReference type="SUPFAM" id="SSF51120">
    <property type="entry name" value="beta-Roll"/>
    <property type="match status" value="1"/>
</dbReference>
<comment type="caution">
    <text evidence="4">The sequence shown here is derived from an EMBL/GenBank/DDBJ whole genome shotgun (WGS) entry which is preliminary data.</text>
</comment>
<dbReference type="Pfam" id="PF00353">
    <property type="entry name" value="HemolysinCabind"/>
    <property type="match status" value="3"/>
</dbReference>